<evidence type="ECO:0000256" key="1">
    <source>
        <dbReference type="SAM" id="Phobius"/>
    </source>
</evidence>
<evidence type="ECO:0000313" key="2">
    <source>
        <dbReference type="EMBL" id="SIS46322.1"/>
    </source>
</evidence>
<sequence>MAQHTHTDPGETKTARRLLPTTRSQVSGHRFMRRRVEHGLIYGDIRMIHDPLAARRRSAIFGLVAVALIAAGSGLFAWLRPNPDPGAAAILRASDGAMYVRVGEAVHPVTNLTSARLIAGTAEEPQRVGEERLTEMPRGVPLGIATAPAMFAPGDAEDAVWSACEDPSRVTVVAGQPIAELADGQAVAVTQGEDEWMLTKGGRAKLPSASDAQGRIIRRGLGIDAHVARAEISAPVLSAIRELPPVRLPDPLPRLLLADGTDEAWAVTQHGGIQPVSELQRQMLIDASAPTSTASPSQIAAYPDAQDPLDIAVPETAPEWLDPHGSAVCVTEQGAVALADPGSGVLTTGSVELSGESPATHFVGLTSGAVGVDTGTGYHVVSASGQRHTVDTRDNLDVVGALHVDHVPWSILSLLPEGPALTREAALTATY</sequence>
<dbReference type="GO" id="GO:0005576">
    <property type="term" value="C:extracellular region"/>
    <property type="evidence" value="ECO:0007669"/>
    <property type="project" value="TreeGrafter"/>
</dbReference>
<reference evidence="3" key="1">
    <citation type="submission" date="2017-01" db="EMBL/GenBank/DDBJ databases">
        <authorList>
            <person name="Varghese N."/>
            <person name="Submissions S."/>
        </authorList>
    </citation>
    <scope>NUCLEOTIDE SEQUENCE [LARGE SCALE GENOMIC DNA]</scope>
    <source>
        <strain evidence="3">DSM 44531</strain>
    </source>
</reference>
<dbReference type="EMBL" id="FTOF01000005">
    <property type="protein sequence ID" value="SIS46322.1"/>
    <property type="molecule type" value="Genomic_DNA"/>
</dbReference>
<feature type="transmembrane region" description="Helical" evidence="1">
    <location>
        <begin position="59"/>
        <end position="79"/>
    </location>
</feature>
<protein>
    <submittedName>
        <fullName evidence="2">Type VII secretion protein EccB</fullName>
    </submittedName>
</protein>
<keyword evidence="1" id="KW-0472">Membrane</keyword>
<name>A0A1N7JAD1_9CORY</name>
<dbReference type="InterPro" id="IPR044857">
    <property type="entry name" value="T7SS_EccB_R1"/>
</dbReference>
<dbReference type="PANTHER" id="PTHR40765">
    <property type="entry name" value="ESX-2 SECRETION SYSTEM ATPASE ECCB2"/>
    <property type="match status" value="1"/>
</dbReference>
<dbReference type="STRING" id="1161099.SAMN05444817_10564"/>
<keyword evidence="1" id="KW-1133">Transmembrane helix</keyword>
<organism evidence="2 3">
    <name type="scientific">Corynebacterium appendicis CIP 107643</name>
    <dbReference type="NCBI Taxonomy" id="1161099"/>
    <lineage>
        <taxon>Bacteria</taxon>
        <taxon>Bacillati</taxon>
        <taxon>Actinomycetota</taxon>
        <taxon>Actinomycetes</taxon>
        <taxon>Mycobacteriales</taxon>
        <taxon>Corynebacteriaceae</taxon>
        <taxon>Corynebacterium</taxon>
    </lineage>
</organism>
<keyword evidence="1" id="KW-0812">Transmembrane</keyword>
<dbReference type="AlphaFoldDB" id="A0A1N7JAD1"/>
<proteinExistence type="predicted"/>
<dbReference type="Pfam" id="PF05108">
    <property type="entry name" value="T7SS_ESX1_EccB"/>
    <property type="match status" value="1"/>
</dbReference>
<keyword evidence="3" id="KW-1185">Reference proteome</keyword>
<gene>
    <name evidence="2" type="ORF">SAMN05444817_10564</name>
</gene>
<dbReference type="Gene3D" id="3.30.2390.20">
    <property type="entry name" value="Type VII secretion system EccB, repeat 1 domain"/>
    <property type="match status" value="1"/>
</dbReference>
<evidence type="ECO:0000313" key="3">
    <source>
        <dbReference type="Proteomes" id="UP000186292"/>
    </source>
</evidence>
<dbReference type="Proteomes" id="UP000186292">
    <property type="component" value="Unassembled WGS sequence"/>
</dbReference>
<accession>A0A1N7JAD1</accession>
<dbReference type="RefSeq" id="WP_076599150.1">
    <property type="nucleotide sequence ID" value="NZ_CP046976.1"/>
</dbReference>
<dbReference type="OrthoDB" id="3847604at2"/>
<dbReference type="NCBIfam" id="TIGR03919">
    <property type="entry name" value="T7SS_EccB"/>
    <property type="match status" value="1"/>
</dbReference>
<dbReference type="InterPro" id="IPR007795">
    <property type="entry name" value="T7SS_EccB"/>
</dbReference>
<dbReference type="PANTHER" id="PTHR40765:SF2">
    <property type="entry name" value="ESX-2 SECRETION SYSTEM ATPASE ECCB2"/>
    <property type="match status" value="1"/>
</dbReference>